<evidence type="ECO:0000313" key="1">
    <source>
        <dbReference type="EMBL" id="GFP76513.1"/>
    </source>
</evidence>
<comment type="caution">
    <text evidence="1">The sequence shown here is derived from an EMBL/GenBank/DDBJ whole genome shotgun (WGS) entry which is preliminary data.</text>
</comment>
<sequence>MDNFLKYWFNGFQKSLDQIDDISRKQILKECGKACSNSYTKQVYLNVKNNSSNEEEFIEKLKKAFPEIIIDVIEKEHLYHIKYKFCACDLVNKNYINTPYICECSRNSLLYNWETIFGEGKVNIELVQTILQGASCCKFVVTVL</sequence>
<evidence type="ECO:0008006" key="3">
    <source>
        <dbReference type="Google" id="ProtNLM"/>
    </source>
</evidence>
<dbReference type="Proteomes" id="UP000580568">
    <property type="component" value="Unassembled WGS sequence"/>
</dbReference>
<dbReference type="EMBL" id="BLZR01000001">
    <property type="protein sequence ID" value="GFP76513.1"/>
    <property type="molecule type" value="Genomic_DNA"/>
</dbReference>
<dbReference type="RefSeq" id="WP_183277937.1">
    <property type="nucleotide sequence ID" value="NZ_BLZR01000001.1"/>
</dbReference>
<dbReference type="AlphaFoldDB" id="A0A6V8SNS3"/>
<proteinExistence type="predicted"/>
<organism evidence="1 2">
    <name type="scientific">Clostridium fungisolvens</name>
    <dbReference type="NCBI Taxonomy" id="1604897"/>
    <lineage>
        <taxon>Bacteria</taxon>
        <taxon>Bacillati</taxon>
        <taxon>Bacillota</taxon>
        <taxon>Clostridia</taxon>
        <taxon>Eubacteriales</taxon>
        <taxon>Clostridiaceae</taxon>
        <taxon>Clostridium</taxon>
    </lineage>
</organism>
<name>A0A6V8SNS3_9CLOT</name>
<gene>
    <name evidence="1" type="ORF">bsdtw1_02616</name>
</gene>
<keyword evidence="2" id="KW-1185">Reference proteome</keyword>
<evidence type="ECO:0000313" key="2">
    <source>
        <dbReference type="Proteomes" id="UP000580568"/>
    </source>
</evidence>
<reference evidence="1 2" key="1">
    <citation type="submission" date="2020-07" db="EMBL/GenBank/DDBJ databases">
        <title>A new beta-1,3-glucan-decomposing anaerobic bacterium isolated from anoxic soil subjected to biological soil disinfestation.</title>
        <authorList>
            <person name="Ueki A."/>
            <person name="Tonouchi A."/>
        </authorList>
    </citation>
    <scope>NUCLEOTIDE SEQUENCE [LARGE SCALE GENOMIC DNA]</scope>
    <source>
        <strain evidence="1 2">TW1</strain>
    </source>
</reference>
<accession>A0A6V8SNS3</accession>
<protein>
    <recommendedName>
        <fullName evidence="3">Transcriptional regulator</fullName>
    </recommendedName>
</protein>